<protein>
    <submittedName>
        <fullName evidence="1">Uncharacterized protein</fullName>
    </submittedName>
</protein>
<reference evidence="1" key="1">
    <citation type="submission" date="2014-09" db="EMBL/GenBank/DDBJ databases">
        <authorList>
            <person name="Magalhaes I.L.F."/>
            <person name="Oliveira U."/>
            <person name="Santos F.R."/>
            <person name="Vidigal T.H.D.A."/>
            <person name="Brescovit A.D."/>
            <person name="Santos A.J."/>
        </authorList>
    </citation>
    <scope>NUCLEOTIDE SEQUENCE</scope>
    <source>
        <tissue evidence="1">Shoot tissue taken approximately 20 cm above the soil surface</tissue>
    </source>
</reference>
<dbReference type="EMBL" id="GBRH01185940">
    <property type="protein sequence ID" value="JAE11956.1"/>
    <property type="molecule type" value="Transcribed_RNA"/>
</dbReference>
<dbReference type="AlphaFoldDB" id="A0A0A9FNT5"/>
<name>A0A0A9FNT5_ARUDO</name>
<evidence type="ECO:0000313" key="1">
    <source>
        <dbReference type="EMBL" id="JAE11956.1"/>
    </source>
</evidence>
<proteinExistence type="predicted"/>
<organism evidence="1">
    <name type="scientific">Arundo donax</name>
    <name type="common">Giant reed</name>
    <name type="synonym">Donax arundinaceus</name>
    <dbReference type="NCBI Taxonomy" id="35708"/>
    <lineage>
        <taxon>Eukaryota</taxon>
        <taxon>Viridiplantae</taxon>
        <taxon>Streptophyta</taxon>
        <taxon>Embryophyta</taxon>
        <taxon>Tracheophyta</taxon>
        <taxon>Spermatophyta</taxon>
        <taxon>Magnoliopsida</taxon>
        <taxon>Liliopsida</taxon>
        <taxon>Poales</taxon>
        <taxon>Poaceae</taxon>
        <taxon>PACMAD clade</taxon>
        <taxon>Arundinoideae</taxon>
        <taxon>Arundineae</taxon>
        <taxon>Arundo</taxon>
    </lineage>
</organism>
<sequence length="46" mass="4779">MWGALVAKAERKAGLVSKSLTRLMEVLVARKEATAAGVGRLSALAP</sequence>
<accession>A0A0A9FNT5</accession>
<reference evidence="1" key="2">
    <citation type="journal article" date="2015" name="Data Brief">
        <title>Shoot transcriptome of the giant reed, Arundo donax.</title>
        <authorList>
            <person name="Barrero R.A."/>
            <person name="Guerrero F.D."/>
            <person name="Moolhuijzen P."/>
            <person name="Goolsby J.A."/>
            <person name="Tidwell J."/>
            <person name="Bellgard S.E."/>
            <person name="Bellgard M.I."/>
        </authorList>
    </citation>
    <scope>NUCLEOTIDE SEQUENCE</scope>
    <source>
        <tissue evidence="1">Shoot tissue taken approximately 20 cm above the soil surface</tissue>
    </source>
</reference>